<dbReference type="STRING" id="52247.A0A4T0WYF6"/>
<dbReference type="SMART" id="SM00320">
    <property type="entry name" value="WD40"/>
    <property type="match status" value="7"/>
</dbReference>
<evidence type="ECO:0000256" key="4">
    <source>
        <dbReference type="PROSITE-ProRule" id="PRU00221"/>
    </source>
</evidence>
<evidence type="ECO:0000256" key="3">
    <source>
        <dbReference type="HAMAP-Rule" id="MF_03037"/>
    </source>
</evidence>
<feature type="repeat" description="WD" evidence="4">
    <location>
        <begin position="311"/>
        <end position="342"/>
    </location>
</feature>
<gene>
    <name evidence="3" type="primary">CIA1</name>
    <name evidence="5" type="ORF">CANINC_003541</name>
</gene>
<keyword evidence="1 4" id="KW-0853">WD repeat</keyword>
<evidence type="ECO:0000256" key="2">
    <source>
        <dbReference type="ARBA" id="ARBA00022737"/>
    </source>
</evidence>
<feature type="repeat" description="WD" evidence="4">
    <location>
        <begin position="109"/>
        <end position="150"/>
    </location>
</feature>
<protein>
    <recommendedName>
        <fullName evidence="3">Probable cytosolic iron-sulfur protein assembly protein 1</fullName>
    </recommendedName>
</protein>
<evidence type="ECO:0000256" key="1">
    <source>
        <dbReference type="ARBA" id="ARBA00022574"/>
    </source>
</evidence>
<evidence type="ECO:0000313" key="6">
    <source>
        <dbReference type="Proteomes" id="UP000307173"/>
    </source>
</evidence>
<dbReference type="Gene3D" id="2.130.10.10">
    <property type="entry name" value="YVTN repeat-like/Quinoprotein amine dehydrogenase"/>
    <property type="match status" value="1"/>
</dbReference>
<dbReference type="SUPFAM" id="SSF50978">
    <property type="entry name" value="WD40 repeat-like"/>
    <property type="match status" value="1"/>
</dbReference>
<dbReference type="InterPro" id="IPR015943">
    <property type="entry name" value="WD40/YVTN_repeat-like_dom_sf"/>
</dbReference>
<comment type="similarity">
    <text evidence="3">Belongs to the WD repeat CIA1 family.</text>
</comment>
<dbReference type="GO" id="GO:0016226">
    <property type="term" value="P:iron-sulfur cluster assembly"/>
    <property type="evidence" value="ECO:0007669"/>
    <property type="project" value="UniProtKB-UniRule"/>
</dbReference>
<dbReference type="Proteomes" id="UP000307173">
    <property type="component" value="Unassembled WGS sequence"/>
</dbReference>
<proteinExistence type="inferred from homology"/>
<feature type="repeat" description="WD" evidence="4">
    <location>
        <begin position="155"/>
        <end position="189"/>
    </location>
</feature>
<dbReference type="HAMAP" id="MF_03037">
    <property type="entry name" value="ciao1"/>
    <property type="match status" value="1"/>
</dbReference>
<reference evidence="5 6" key="1">
    <citation type="journal article" date="2019" name="Front. Genet.">
        <title>Whole-Genome Sequencing of the Opportunistic Yeast Pathogen Candida inconspicua Uncovers Its Hybrid Origin.</title>
        <authorList>
            <person name="Mixao V."/>
            <person name="Hansen A.P."/>
            <person name="Saus E."/>
            <person name="Boekhout T."/>
            <person name="Lass-Florl C."/>
            <person name="Gabaldon T."/>
        </authorList>
    </citation>
    <scope>NUCLEOTIDE SEQUENCE [LARGE SCALE GENOMIC DNA]</scope>
    <source>
        <strain evidence="5 6">CBS 180</strain>
    </source>
</reference>
<dbReference type="InterPro" id="IPR028608">
    <property type="entry name" value="CIAO1/Cia1"/>
</dbReference>
<accession>A0A4T0WYF6</accession>
<name>A0A4T0WYF6_9ASCO</name>
<dbReference type="PROSITE" id="PS50082">
    <property type="entry name" value="WD_REPEATS_2"/>
    <property type="match status" value="3"/>
</dbReference>
<dbReference type="InterPro" id="IPR036322">
    <property type="entry name" value="WD40_repeat_dom_sf"/>
</dbReference>
<dbReference type="GO" id="GO:0097361">
    <property type="term" value="C:cytosolic [4Fe-4S] assembly targeting complex"/>
    <property type="evidence" value="ECO:0007669"/>
    <property type="project" value="InterPro"/>
</dbReference>
<organism evidence="5 6">
    <name type="scientific">Pichia inconspicua</name>
    <dbReference type="NCBI Taxonomy" id="52247"/>
    <lineage>
        <taxon>Eukaryota</taxon>
        <taxon>Fungi</taxon>
        <taxon>Dikarya</taxon>
        <taxon>Ascomycota</taxon>
        <taxon>Saccharomycotina</taxon>
        <taxon>Pichiomycetes</taxon>
        <taxon>Pichiales</taxon>
        <taxon>Pichiaceae</taxon>
        <taxon>Pichia</taxon>
    </lineage>
</organism>
<comment type="function">
    <text evidence="3">Essential component of the cytosolic iron-sulfur (Fe/S) protein assembly machinery. Required for the maturation of extramitochondrial Fe/S proteins.</text>
</comment>
<dbReference type="OrthoDB" id="284782at2759"/>
<dbReference type="CDD" id="cd00200">
    <property type="entry name" value="WD40"/>
    <property type="match status" value="1"/>
</dbReference>
<keyword evidence="2" id="KW-0677">Repeat</keyword>
<dbReference type="AlphaFoldDB" id="A0A4T0WYF6"/>
<comment type="caution">
    <text evidence="5">The sequence shown here is derived from an EMBL/GenBank/DDBJ whole genome shotgun (WGS) entry which is preliminary data.</text>
</comment>
<dbReference type="PANTHER" id="PTHR19920:SF0">
    <property type="entry name" value="CYTOSOLIC IRON-SULFUR PROTEIN ASSEMBLY PROTEIN CIAO1-RELATED"/>
    <property type="match status" value="1"/>
</dbReference>
<dbReference type="PANTHER" id="PTHR19920">
    <property type="entry name" value="WD40 PROTEIN CIAO1"/>
    <property type="match status" value="1"/>
</dbReference>
<evidence type="ECO:0000313" key="5">
    <source>
        <dbReference type="EMBL" id="TID21046.1"/>
    </source>
</evidence>
<dbReference type="EMBL" id="SELW01000567">
    <property type="protein sequence ID" value="TID21046.1"/>
    <property type="molecule type" value="Genomic_DNA"/>
</dbReference>
<sequence>MTVSELNLIGSIEAHEEPTWCISLHATLPLVATCSSDKTSKIYDISEITNIKEVKVLDEQTHNKTIRSVSFKPSMSEEYPTLALGSFDATCSIWGADNYRSDWELLAVIEGHENEVKCIDWSMDGKYLASCARDKTIWVWETDEMNEEFECIAVLSEHEGDVKFVKWNDKGGDAHMFISCSYDDTLRVWRQDSYDEDEWQCVAMMRFEGTVWGATWVNDRSIACCTDEGEVFVYERIDVEREEDENVPSTIKKVEEWVVDNNFKSVGKIHEGSVYSVDSNGKKIVSGGRDGVICVYERVGDKWIISNMKRLSHGMKEVNCVRLREDGVVVSCGDDGFVKIWE</sequence>
<keyword evidence="6" id="KW-1185">Reference proteome</keyword>
<dbReference type="PROSITE" id="PS50294">
    <property type="entry name" value="WD_REPEATS_REGION"/>
    <property type="match status" value="2"/>
</dbReference>
<dbReference type="Pfam" id="PF00400">
    <property type="entry name" value="WD40"/>
    <property type="match status" value="5"/>
</dbReference>
<dbReference type="InterPro" id="IPR001680">
    <property type="entry name" value="WD40_rpt"/>
</dbReference>